<keyword evidence="3" id="KW-1185">Reference proteome</keyword>
<protein>
    <submittedName>
        <fullName evidence="2">Uncharacterized protein</fullName>
    </submittedName>
</protein>
<evidence type="ECO:0000313" key="3">
    <source>
        <dbReference type="Proteomes" id="UP000051638"/>
    </source>
</evidence>
<dbReference type="EMBL" id="AYYI01000030">
    <property type="protein sequence ID" value="KRM98571.1"/>
    <property type="molecule type" value="Genomic_DNA"/>
</dbReference>
<dbReference type="Proteomes" id="UP000051638">
    <property type="component" value="Unassembled WGS sequence"/>
</dbReference>
<feature type="transmembrane region" description="Helical" evidence="1">
    <location>
        <begin position="66"/>
        <end position="84"/>
    </location>
</feature>
<keyword evidence="1" id="KW-0812">Transmembrane</keyword>
<accession>A0A0R2DDF2</accession>
<organism evidence="2 3">
    <name type="scientific">Loigolactobacillus rennini DSM 20253</name>
    <dbReference type="NCBI Taxonomy" id="1423796"/>
    <lineage>
        <taxon>Bacteria</taxon>
        <taxon>Bacillati</taxon>
        <taxon>Bacillota</taxon>
        <taxon>Bacilli</taxon>
        <taxon>Lactobacillales</taxon>
        <taxon>Lactobacillaceae</taxon>
        <taxon>Loigolactobacillus</taxon>
    </lineage>
</organism>
<dbReference type="PATRIC" id="fig|1423796.3.peg.1190"/>
<sequence length="115" mass="12290">MAGIMMIILAVFIFFQSAVAGMGNALANNNESGGSAGVIAAIGYLIAGIVYIVVHKSNKLSGDIVNLIILLLVWLMGISGAGSYGDLTVWAWLAFIIGVGFFVWHYLINRKNKKN</sequence>
<dbReference type="AlphaFoldDB" id="A0A0R2DDF2"/>
<gene>
    <name evidence="2" type="ORF">FC24_GL001165</name>
</gene>
<name>A0A0R2DDF2_9LACO</name>
<dbReference type="STRING" id="1423796.FC24_GL001165"/>
<feature type="transmembrane region" description="Helical" evidence="1">
    <location>
        <begin position="90"/>
        <end position="108"/>
    </location>
</feature>
<evidence type="ECO:0000256" key="1">
    <source>
        <dbReference type="SAM" id="Phobius"/>
    </source>
</evidence>
<reference evidence="2 3" key="1">
    <citation type="journal article" date="2015" name="Genome Announc.">
        <title>Expanding the biotechnology potential of lactobacilli through comparative genomics of 213 strains and associated genera.</title>
        <authorList>
            <person name="Sun Z."/>
            <person name="Harris H.M."/>
            <person name="McCann A."/>
            <person name="Guo C."/>
            <person name="Argimon S."/>
            <person name="Zhang W."/>
            <person name="Yang X."/>
            <person name="Jeffery I.B."/>
            <person name="Cooney J.C."/>
            <person name="Kagawa T.F."/>
            <person name="Liu W."/>
            <person name="Song Y."/>
            <person name="Salvetti E."/>
            <person name="Wrobel A."/>
            <person name="Rasinkangas P."/>
            <person name="Parkhill J."/>
            <person name="Rea M.C."/>
            <person name="O'Sullivan O."/>
            <person name="Ritari J."/>
            <person name="Douillard F.P."/>
            <person name="Paul Ross R."/>
            <person name="Yang R."/>
            <person name="Briner A.E."/>
            <person name="Felis G.E."/>
            <person name="de Vos W.M."/>
            <person name="Barrangou R."/>
            <person name="Klaenhammer T.R."/>
            <person name="Caufield P.W."/>
            <person name="Cui Y."/>
            <person name="Zhang H."/>
            <person name="O'Toole P.W."/>
        </authorList>
    </citation>
    <scope>NUCLEOTIDE SEQUENCE [LARGE SCALE GENOMIC DNA]</scope>
    <source>
        <strain evidence="2 3">DSM 20253</strain>
    </source>
</reference>
<comment type="caution">
    <text evidence="2">The sequence shown here is derived from an EMBL/GenBank/DDBJ whole genome shotgun (WGS) entry which is preliminary data.</text>
</comment>
<evidence type="ECO:0000313" key="2">
    <source>
        <dbReference type="EMBL" id="KRM98571.1"/>
    </source>
</evidence>
<proteinExistence type="predicted"/>
<feature type="transmembrane region" description="Helical" evidence="1">
    <location>
        <begin position="36"/>
        <end position="54"/>
    </location>
</feature>
<keyword evidence="1" id="KW-0472">Membrane</keyword>
<keyword evidence="1" id="KW-1133">Transmembrane helix</keyword>